<organism evidence="1 2">
    <name type="scientific">Purpureocillium lilacinum</name>
    <name type="common">Paecilomyces lilacinus</name>
    <dbReference type="NCBI Taxonomy" id="33203"/>
    <lineage>
        <taxon>Eukaryota</taxon>
        <taxon>Fungi</taxon>
        <taxon>Dikarya</taxon>
        <taxon>Ascomycota</taxon>
        <taxon>Pezizomycotina</taxon>
        <taxon>Sordariomycetes</taxon>
        <taxon>Hypocreomycetidae</taxon>
        <taxon>Hypocreales</taxon>
        <taxon>Ophiocordycipitaceae</taxon>
        <taxon>Purpureocillium</taxon>
    </lineage>
</organism>
<proteinExistence type="predicted"/>
<evidence type="ECO:0000313" key="1">
    <source>
        <dbReference type="EMBL" id="OAQ86319.1"/>
    </source>
</evidence>
<dbReference type="EMBL" id="LSBH01000001">
    <property type="protein sequence ID" value="OAQ86319.1"/>
    <property type="molecule type" value="Genomic_DNA"/>
</dbReference>
<name>A0A179HA63_PURLI</name>
<dbReference type="Proteomes" id="UP000078240">
    <property type="component" value="Unassembled WGS sequence"/>
</dbReference>
<dbReference type="AlphaFoldDB" id="A0A179HA63"/>
<sequence>MTSSQKTKLCARGPRRSKLALAFASFDHPKPQAASVQVGLAGLTVETIFLEATSNTRVSGGWLVRARFRGGAFARALLVSFDSHGAAAEVESWEGDDKVTGAGLLSWVRVDRKSWWELAIVGRSVTRARKRELVDGKRARASTAVVFAGPHAELEAPHVGGGASMFRPTIKPGGLAPHEQLASHCSQCSVAGTPRR</sequence>
<reference evidence="1 2" key="1">
    <citation type="submission" date="2016-01" db="EMBL/GenBank/DDBJ databases">
        <title>Biosynthesis of antibiotic leucinostatins and their inhibition on Phytophthora in bio-control Purpureocillium lilacinum.</title>
        <authorList>
            <person name="Wang G."/>
            <person name="Liu Z."/>
            <person name="Lin R."/>
            <person name="Li E."/>
            <person name="Mao Z."/>
            <person name="Ling J."/>
            <person name="Yin W."/>
            <person name="Xie B."/>
        </authorList>
    </citation>
    <scope>NUCLEOTIDE SEQUENCE [LARGE SCALE GENOMIC DNA]</scope>
    <source>
        <strain evidence="1">PLBJ-1</strain>
    </source>
</reference>
<gene>
    <name evidence="1" type="ORF">VFPBJ_00359</name>
</gene>
<evidence type="ECO:0000313" key="2">
    <source>
        <dbReference type="Proteomes" id="UP000078240"/>
    </source>
</evidence>
<accession>A0A179HA63</accession>
<comment type="caution">
    <text evidence="1">The sequence shown here is derived from an EMBL/GenBank/DDBJ whole genome shotgun (WGS) entry which is preliminary data.</text>
</comment>
<protein>
    <submittedName>
        <fullName evidence="1">Uncharacterized protein</fullName>
    </submittedName>
</protein>